<accession>A0A8H7BQX6</accession>
<feature type="compositionally biased region" description="Low complexity" evidence="1">
    <location>
        <begin position="16"/>
        <end position="28"/>
    </location>
</feature>
<feature type="compositionally biased region" description="Basic and acidic residues" evidence="1">
    <location>
        <begin position="217"/>
        <end position="230"/>
    </location>
</feature>
<feature type="region of interest" description="Disordered" evidence="1">
    <location>
        <begin position="277"/>
        <end position="301"/>
    </location>
</feature>
<proteinExistence type="predicted"/>
<dbReference type="EMBL" id="JABAYA010000096">
    <property type="protein sequence ID" value="KAF7725487.1"/>
    <property type="molecule type" value="Genomic_DNA"/>
</dbReference>
<protein>
    <submittedName>
        <fullName evidence="2">Uncharacterized protein</fullName>
    </submittedName>
</protein>
<keyword evidence="3" id="KW-1185">Reference proteome</keyword>
<name>A0A8H7BQX6_9FUNG</name>
<gene>
    <name evidence="2" type="ORF">EC973_009587</name>
</gene>
<feature type="region of interest" description="Disordered" evidence="1">
    <location>
        <begin position="217"/>
        <end position="256"/>
    </location>
</feature>
<feature type="compositionally biased region" description="Polar residues" evidence="1">
    <location>
        <begin position="231"/>
        <end position="243"/>
    </location>
</feature>
<feature type="region of interest" description="Disordered" evidence="1">
    <location>
        <begin position="1"/>
        <end position="161"/>
    </location>
</feature>
<evidence type="ECO:0000313" key="3">
    <source>
        <dbReference type="Proteomes" id="UP000605846"/>
    </source>
</evidence>
<evidence type="ECO:0000313" key="2">
    <source>
        <dbReference type="EMBL" id="KAF7725487.1"/>
    </source>
</evidence>
<comment type="caution">
    <text evidence="2">The sequence shown here is derived from an EMBL/GenBank/DDBJ whole genome shotgun (WGS) entry which is preliminary data.</text>
</comment>
<feature type="compositionally biased region" description="Basic and acidic residues" evidence="1">
    <location>
        <begin position="32"/>
        <end position="56"/>
    </location>
</feature>
<feature type="compositionally biased region" description="Polar residues" evidence="1">
    <location>
        <begin position="107"/>
        <end position="120"/>
    </location>
</feature>
<reference evidence="2" key="1">
    <citation type="submission" date="2020-01" db="EMBL/GenBank/DDBJ databases">
        <title>Genome Sequencing of Three Apophysomyces-Like Fungal Strains Confirms a Novel Fungal Genus in the Mucoromycota with divergent Burkholderia-like Endosymbiotic Bacteria.</title>
        <authorList>
            <person name="Stajich J.E."/>
            <person name="Macias A.M."/>
            <person name="Carter-House D."/>
            <person name="Lovett B."/>
            <person name="Kasson L.R."/>
            <person name="Berry K."/>
            <person name="Grigoriev I."/>
            <person name="Chang Y."/>
            <person name="Spatafora J."/>
            <person name="Kasson M.T."/>
        </authorList>
    </citation>
    <scope>NUCLEOTIDE SEQUENCE</scope>
    <source>
        <strain evidence="2">NRRL A-21654</strain>
    </source>
</reference>
<evidence type="ECO:0000256" key="1">
    <source>
        <dbReference type="SAM" id="MobiDB-lite"/>
    </source>
</evidence>
<dbReference type="Proteomes" id="UP000605846">
    <property type="component" value="Unassembled WGS sequence"/>
</dbReference>
<organism evidence="2 3">
    <name type="scientific">Apophysomyces ossiformis</name>
    <dbReference type="NCBI Taxonomy" id="679940"/>
    <lineage>
        <taxon>Eukaryota</taxon>
        <taxon>Fungi</taxon>
        <taxon>Fungi incertae sedis</taxon>
        <taxon>Mucoromycota</taxon>
        <taxon>Mucoromycotina</taxon>
        <taxon>Mucoromycetes</taxon>
        <taxon>Mucorales</taxon>
        <taxon>Mucorineae</taxon>
        <taxon>Mucoraceae</taxon>
        <taxon>Apophysomyces</taxon>
    </lineage>
</organism>
<sequence>MLGSSWAEVAKDDKTNTTTTQECETPVTHRPGAWEHEKEEATYADVTKHQDEETKEFPTPQEAAGITPSAEERDLSTSETDTTTPPNPERSFAEVASNKGFPALAESQPQDNDTPSSSGLSDIPDVKEMLATPSVHVPPPPASKSFSKVAAKTPPPREEPLSERAKAILENQPEPSALEFSHENFPTLSQVNLMQEAPENDRKMAAEIARMHDVAEAEKYDETKQRESEQQKTFADITSSNMENAPPSATPKPVESQLVYDEDTVLREYARREARKQKGKAVMEEAEVRPTEEQAEEAPVAEEDKETALSICFARFDRNKRGKITVWDTFLALRGQGYSWLYVVPVTIIMHLRLSPLTSPYRAPFLYRSLTDLLMLPIYTTYLPQALTYKTPMLKQDKDKITRMVQEFGHKDPALGLSFWDAHRAIKAYEKDTLRWWQLRQWFVLTIYNESTYIRFFVFSFDRIIHRLQWFLIYTMLRDPQTQLVTQPALINLGKSS</sequence>
<dbReference type="AlphaFoldDB" id="A0A8H7BQX6"/>
<feature type="compositionally biased region" description="Basic and acidic residues" evidence="1">
    <location>
        <begin position="281"/>
        <end position="292"/>
    </location>
</feature>
<dbReference type="OrthoDB" id="640742at2759"/>